<dbReference type="STRING" id="77044.A0A1S8A8J9"/>
<organism evidence="2">
    <name type="scientific">Rosellinia necatrix</name>
    <name type="common">White root-rot fungus</name>
    <dbReference type="NCBI Taxonomy" id="77044"/>
    <lineage>
        <taxon>Eukaryota</taxon>
        <taxon>Fungi</taxon>
        <taxon>Dikarya</taxon>
        <taxon>Ascomycota</taxon>
        <taxon>Pezizomycotina</taxon>
        <taxon>Sordariomycetes</taxon>
        <taxon>Xylariomycetidae</taxon>
        <taxon>Xylariales</taxon>
        <taxon>Xylariaceae</taxon>
        <taxon>Rosellinia</taxon>
    </lineage>
</organism>
<feature type="compositionally biased region" description="Low complexity" evidence="1">
    <location>
        <begin position="22"/>
        <end position="32"/>
    </location>
</feature>
<protein>
    <submittedName>
        <fullName evidence="2">Uncharacterized protein</fullName>
    </submittedName>
</protein>
<evidence type="ECO:0000256" key="1">
    <source>
        <dbReference type="SAM" id="MobiDB-lite"/>
    </source>
</evidence>
<dbReference type="AlphaFoldDB" id="A0A1S8A8J9"/>
<gene>
    <name evidence="2" type="ORF">SAMD00023353_2500980</name>
</gene>
<keyword evidence="3" id="KW-1185">Reference proteome</keyword>
<accession>A0A1S8A8J9</accession>
<sequence>MPPKTPTSESDVHHTGEGNANGGNDNNNNNNNKRPSTKEKLLQEITQKIEESKGLQEESVSLHRRAEEVAAHDPALAEDLRCKAREVDRRAARLLRTARRLESGWLQGGAAGAALGAGVAAGLGATVGALVGGLVAIPTAGLGVLVGAGAGLVHGPWVRFADALSARDVEEIDREAEEEARRIVEG</sequence>
<feature type="region of interest" description="Disordered" evidence="1">
    <location>
        <begin position="1"/>
        <end position="41"/>
    </location>
</feature>
<reference evidence="2" key="1">
    <citation type="submission" date="2016-03" db="EMBL/GenBank/DDBJ databases">
        <title>Draft genome sequence of Rosellinia necatrix.</title>
        <authorList>
            <person name="Kanematsu S."/>
        </authorList>
    </citation>
    <scope>NUCLEOTIDE SEQUENCE [LARGE SCALE GENOMIC DNA]</scope>
    <source>
        <strain evidence="2">W97</strain>
    </source>
</reference>
<dbReference type="OMA" id="HGSWVKF"/>
<name>A0A1S8A8J9_ROSNE</name>
<evidence type="ECO:0000313" key="2">
    <source>
        <dbReference type="EMBL" id="GAW26245.1"/>
    </source>
</evidence>
<proteinExistence type="predicted"/>
<dbReference type="EMBL" id="DF977470">
    <property type="protein sequence ID" value="GAW26245.1"/>
    <property type="molecule type" value="Genomic_DNA"/>
</dbReference>
<dbReference type="OrthoDB" id="4158987at2759"/>
<evidence type="ECO:0000313" key="3">
    <source>
        <dbReference type="Proteomes" id="UP000054516"/>
    </source>
</evidence>
<dbReference type="Proteomes" id="UP000054516">
    <property type="component" value="Unassembled WGS sequence"/>
</dbReference>